<name>A0A2Z2IXF2_CORST</name>
<dbReference type="Proteomes" id="UP000250197">
    <property type="component" value="Chromosome"/>
</dbReference>
<evidence type="ECO:0000313" key="1">
    <source>
        <dbReference type="EMBL" id="ART20573.1"/>
    </source>
</evidence>
<gene>
    <name evidence="1" type="ORF">CBE89_02960</name>
</gene>
<dbReference type="KEGG" id="cstr:CBE89_02960"/>
<accession>A0A2Z2IXF2</accession>
<protein>
    <submittedName>
        <fullName evidence="1">Uncharacterized protein</fullName>
    </submittedName>
</protein>
<organism evidence="1 2">
    <name type="scientific">Corynebacterium striatum</name>
    <dbReference type="NCBI Taxonomy" id="43770"/>
    <lineage>
        <taxon>Bacteria</taxon>
        <taxon>Bacillati</taxon>
        <taxon>Actinomycetota</taxon>
        <taxon>Actinomycetes</taxon>
        <taxon>Mycobacteriales</taxon>
        <taxon>Corynebacteriaceae</taxon>
        <taxon>Corynebacterium</taxon>
    </lineage>
</organism>
<sequence length="88" mass="10265">MFVTPDNYKGRDTNLDLCNMTIDIHENKENNPLMFRDALVDRIFDLLEPHLDMYGFDLHTVSTVLAMAAEQALRDIDLNRFPYNPGKY</sequence>
<dbReference type="AlphaFoldDB" id="A0A2Z2IXF2"/>
<dbReference type="EMBL" id="CP021252">
    <property type="protein sequence ID" value="ART20573.1"/>
    <property type="molecule type" value="Genomic_DNA"/>
</dbReference>
<dbReference type="RefSeq" id="WP_086890738.1">
    <property type="nucleotide sequence ID" value="NZ_CP021252.1"/>
</dbReference>
<reference evidence="1 2" key="1">
    <citation type="submission" date="2017-05" db="EMBL/GenBank/DDBJ databases">
        <title>Complete genome sequence of Corynebacterium striatum KC-Na-1 isolated from Neophocaena asiaeorientalis in Korea.</title>
        <authorList>
            <person name="Kim J.H."/>
            <person name="Lee K."/>
        </authorList>
    </citation>
    <scope>NUCLEOTIDE SEQUENCE [LARGE SCALE GENOMIC DNA]</scope>
    <source>
        <strain evidence="1 2">KC-Na-01</strain>
    </source>
</reference>
<proteinExistence type="predicted"/>
<evidence type="ECO:0000313" key="2">
    <source>
        <dbReference type="Proteomes" id="UP000250197"/>
    </source>
</evidence>